<dbReference type="EC" id="3.6.5.-" evidence="9"/>
<accession>A0A8D8S8T5</accession>
<feature type="region of interest" description="Disordered" evidence="10">
    <location>
        <begin position="330"/>
        <end position="393"/>
    </location>
</feature>
<dbReference type="EMBL" id="HBUF01205164">
    <property type="protein sequence ID" value="CAG6663428.1"/>
    <property type="molecule type" value="Transcribed_RNA"/>
</dbReference>
<evidence type="ECO:0000256" key="3">
    <source>
        <dbReference type="ARBA" id="ARBA00022741"/>
    </source>
</evidence>
<comment type="similarity">
    <text evidence="1 9">Belongs to the GPN-loop GTPase family.</text>
</comment>
<evidence type="ECO:0000256" key="4">
    <source>
        <dbReference type="ARBA" id="ARBA00022801"/>
    </source>
</evidence>
<comment type="subcellular location">
    <subcellularLocation>
        <location evidence="9">Cytoplasm</location>
    </subcellularLocation>
    <subcellularLocation>
        <location evidence="9">Nucleus</location>
    </subcellularLocation>
</comment>
<organism evidence="11">
    <name type="scientific">Cacopsylla melanoneura</name>
    <dbReference type="NCBI Taxonomy" id="428564"/>
    <lineage>
        <taxon>Eukaryota</taxon>
        <taxon>Metazoa</taxon>
        <taxon>Ecdysozoa</taxon>
        <taxon>Arthropoda</taxon>
        <taxon>Hexapoda</taxon>
        <taxon>Insecta</taxon>
        <taxon>Pterygota</taxon>
        <taxon>Neoptera</taxon>
        <taxon>Paraneoptera</taxon>
        <taxon>Hemiptera</taxon>
        <taxon>Sternorrhyncha</taxon>
        <taxon>Psylloidea</taxon>
        <taxon>Psyllidae</taxon>
        <taxon>Psyllinae</taxon>
        <taxon>Cacopsylla</taxon>
    </lineage>
</organism>
<dbReference type="AlphaFoldDB" id="A0A8D8S8T5"/>
<dbReference type="InterPro" id="IPR004130">
    <property type="entry name" value="Gpn"/>
</dbReference>
<evidence type="ECO:0000256" key="9">
    <source>
        <dbReference type="RuleBase" id="RU365059"/>
    </source>
</evidence>
<feature type="compositionally biased region" description="Acidic residues" evidence="10">
    <location>
        <begin position="335"/>
        <end position="359"/>
    </location>
</feature>
<dbReference type="InterPro" id="IPR027417">
    <property type="entry name" value="P-loop_NTPase"/>
</dbReference>
<protein>
    <recommendedName>
        <fullName evidence="9">GPN-loop GTPase</fullName>
        <ecNumber evidence="9">3.6.5.-</ecNumber>
    </recommendedName>
</protein>
<sequence>MAEAEAGSTSLDGSGDHNSELKSKPICLIVLGMAGSGKTSFVKKFSSHLYNVKDTPYVINLDPACRDVPYLVNIDIRNTVNYKEVMKQYKLGPNGAIVTSLNLFSTKFSQLLDILAKNTSNLCILDTPGQIEVFTWSASGQIITEALASIYPTVLIYVVDVVRSTSPVTFMSNMLYACSIMYKYKLPVIVVLNKIDIVNHKYAIEWMQDFEVFQEALESDSSYISNLTRSMSLALDEFYSTLKVVGYSSVTGEGTEELLQLIKAAGEEYEQNYRVEWLRLRDEKAKEDKLEGEKKLESVLKEPGLGQAVPLVTEINSGSGREMSDIYLKHAANESSEDSEGEEMEFQPQDKDEEDDDPVEKESFMKFLQRHQEKQIAQIETSSKPGPSTSTSQ</sequence>
<evidence type="ECO:0000256" key="6">
    <source>
        <dbReference type="ARBA" id="ARBA00023134"/>
    </source>
</evidence>
<dbReference type="EMBL" id="HBUF01557203">
    <property type="protein sequence ID" value="CAG6760648.1"/>
    <property type="molecule type" value="Transcribed_RNA"/>
</dbReference>
<dbReference type="EMBL" id="HBUF01038648">
    <property type="protein sequence ID" value="CAG6617381.1"/>
    <property type="molecule type" value="Transcribed_RNA"/>
</dbReference>
<dbReference type="EMBL" id="HBUF01038649">
    <property type="protein sequence ID" value="CAG6617383.1"/>
    <property type="molecule type" value="Transcribed_RNA"/>
</dbReference>
<dbReference type="EMBL" id="HBUF01557202">
    <property type="protein sequence ID" value="CAG6760647.1"/>
    <property type="molecule type" value="Transcribed_RNA"/>
</dbReference>
<feature type="compositionally biased region" description="Basic and acidic residues" evidence="10">
    <location>
        <begin position="360"/>
        <end position="374"/>
    </location>
</feature>
<name>A0A8D8S8T5_9HEMI</name>
<evidence type="ECO:0000256" key="10">
    <source>
        <dbReference type="SAM" id="MobiDB-lite"/>
    </source>
</evidence>
<evidence type="ECO:0000313" key="11">
    <source>
        <dbReference type="EMBL" id="CAG6663427.1"/>
    </source>
</evidence>
<comment type="subunit">
    <text evidence="9">Binds to RNA polymerase II.</text>
</comment>
<evidence type="ECO:0000256" key="5">
    <source>
        <dbReference type="ARBA" id="ARBA00023054"/>
    </source>
</evidence>
<reference evidence="11" key="1">
    <citation type="submission" date="2021-05" db="EMBL/GenBank/DDBJ databases">
        <authorList>
            <person name="Alioto T."/>
            <person name="Alioto T."/>
            <person name="Gomez Garrido J."/>
        </authorList>
    </citation>
    <scope>NUCLEOTIDE SEQUENCE</scope>
</reference>
<proteinExistence type="inferred from homology"/>
<keyword evidence="3 9" id="KW-0547">Nucleotide-binding</keyword>
<keyword evidence="4 9" id="KW-0378">Hydrolase</keyword>
<feature type="compositionally biased region" description="Low complexity" evidence="10">
    <location>
        <begin position="381"/>
        <end position="393"/>
    </location>
</feature>
<keyword evidence="7" id="KW-0539">Nucleus</keyword>
<dbReference type="FunFam" id="3.40.50.300:FF:000888">
    <property type="entry name" value="GPN-loop GTPase 1"/>
    <property type="match status" value="1"/>
</dbReference>
<dbReference type="GO" id="GO:0003924">
    <property type="term" value="F:GTPase activity"/>
    <property type="evidence" value="ECO:0007669"/>
    <property type="project" value="InterPro"/>
</dbReference>
<dbReference type="Pfam" id="PF03029">
    <property type="entry name" value="ATP_bind_1"/>
    <property type="match status" value="1"/>
</dbReference>
<dbReference type="PANTHER" id="PTHR21231:SF8">
    <property type="entry name" value="GPN-LOOP GTPASE 1"/>
    <property type="match status" value="1"/>
</dbReference>
<dbReference type="CDD" id="cd17870">
    <property type="entry name" value="GPN1"/>
    <property type="match status" value="1"/>
</dbReference>
<dbReference type="SUPFAM" id="SSF52540">
    <property type="entry name" value="P-loop containing nucleoside triphosphate hydrolases"/>
    <property type="match status" value="1"/>
</dbReference>
<evidence type="ECO:0000256" key="1">
    <source>
        <dbReference type="ARBA" id="ARBA00005290"/>
    </source>
</evidence>
<comment type="function">
    <text evidence="8 9">Small GTPase required for proper nuclear import of RNA polymerase II (RNAPII). May act at an RNAP assembly step prior to nuclear import.</text>
</comment>
<evidence type="ECO:0000256" key="8">
    <source>
        <dbReference type="ARBA" id="ARBA00055682"/>
    </source>
</evidence>
<dbReference type="EMBL" id="HBUF01205163">
    <property type="protein sequence ID" value="CAG6663427.1"/>
    <property type="molecule type" value="Transcribed_RNA"/>
</dbReference>
<keyword evidence="6 9" id="KW-0342">GTP-binding</keyword>
<keyword evidence="2 9" id="KW-0963">Cytoplasm</keyword>
<dbReference type="GO" id="GO:0005737">
    <property type="term" value="C:cytoplasm"/>
    <property type="evidence" value="ECO:0007669"/>
    <property type="project" value="UniProtKB-SubCell"/>
</dbReference>
<dbReference type="EMBL" id="HBUF01386083">
    <property type="protein sequence ID" value="CAG6732233.1"/>
    <property type="molecule type" value="Transcribed_RNA"/>
</dbReference>
<dbReference type="InterPro" id="IPR030230">
    <property type="entry name" value="Gpn1/Npa3/XAB1"/>
</dbReference>
<evidence type="ECO:0000256" key="2">
    <source>
        <dbReference type="ARBA" id="ARBA00022490"/>
    </source>
</evidence>
<dbReference type="GO" id="GO:0005634">
    <property type="term" value="C:nucleus"/>
    <property type="evidence" value="ECO:0007669"/>
    <property type="project" value="UniProtKB-SubCell"/>
</dbReference>
<dbReference type="GO" id="GO:0005525">
    <property type="term" value="F:GTP binding"/>
    <property type="evidence" value="ECO:0007669"/>
    <property type="project" value="UniProtKB-KW"/>
</dbReference>
<keyword evidence="5" id="KW-0175">Coiled coil</keyword>
<dbReference type="Gene3D" id="3.40.50.300">
    <property type="entry name" value="P-loop containing nucleotide triphosphate hydrolases"/>
    <property type="match status" value="1"/>
</dbReference>
<dbReference type="PANTHER" id="PTHR21231">
    <property type="entry name" value="XPA-BINDING PROTEIN 1-RELATED"/>
    <property type="match status" value="1"/>
</dbReference>
<evidence type="ECO:0000256" key="7">
    <source>
        <dbReference type="ARBA" id="ARBA00023242"/>
    </source>
</evidence>